<keyword evidence="7" id="KW-1185">Reference proteome</keyword>
<evidence type="ECO:0000256" key="2">
    <source>
        <dbReference type="SAM" id="Coils"/>
    </source>
</evidence>
<dbReference type="Proteomes" id="UP000219374">
    <property type="component" value="Unassembled WGS sequence"/>
</dbReference>
<name>A0A286D8X4_9GAMM</name>
<evidence type="ECO:0000259" key="4">
    <source>
        <dbReference type="Pfam" id="PF25973"/>
    </source>
</evidence>
<keyword evidence="3" id="KW-0732">Signal</keyword>
<dbReference type="Gene3D" id="2.40.50.100">
    <property type="match status" value="1"/>
</dbReference>
<sequence>MRMLPKCLLAVAVTTAAAALLFDRDADASAPAKPPAPPAAIVDVAPAVATSFAPRHWAPGSVISRDDARVASEQGGRIVRIAEVGTRLRSGDALAVLDDTALRLREREAAANLGRIRSQLDLAIRQEARYAQLAAQQNIARAQHDQLQADRDMLAQERASAEALLAQIRHQRSQMVIRAPFPGLVVERLAQLGEYLAAGEAVARLVDTDDLEVRVRAPVDLAKNLRVGGNVLVRVAGTESVNTISALVPVGDEASRQLELRIAMASLQLPVGTALEVGLPSASERNVLAVPRDAVILRREGSFVLRVDAADKAERIAVETGASLDGLVEVQGDLRAGDRLIVRGGERVQPGQTVAIQELAQATAMR</sequence>
<dbReference type="NCBIfam" id="TIGR01730">
    <property type="entry name" value="RND_mfp"/>
    <property type="match status" value="1"/>
</dbReference>
<dbReference type="Gene3D" id="2.40.30.170">
    <property type="match status" value="1"/>
</dbReference>
<evidence type="ECO:0000313" key="6">
    <source>
        <dbReference type="EMBL" id="SOD55099.1"/>
    </source>
</evidence>
<evidence type="ECO:0000256" key="3">
    <source>
        <dbReference type="SAM" id="SignalP"/>
    </source>
</evidence>
<dbReference type="AlphaFoldDB" id="A0A286D8X4"/>
<evidence type="ECO:0000259" key="5">
    <source>
        <dbReference type="Pfam" id="PF25989"/>
    </source>
</evidence>
<dbReference type="SUPFAM" id="SSF111369">
    <property type="entry name" value="HlyD-like secretion proteins"/>
    <property type="match status" value="1"/>
</dbReference>
<dbReference type="GO" id="GO:1990281">
    <property type="term" value="C:efflux pump complex"/>
    <property type="evidence" value="ECO:0007669"/>
    <property type="project" value="TreeGrafter"/>
</dbReference>
<reference evidence="6 7" key="1">
    <citation type="submission" date="2017-09" db="EMBL/GenBank/DDBJ databases">
        <authorList>
            <person name="Ehlers B."/>
            <person name="Leendertz F.H."/>
        </authorList>
    </citation>
    <scope>NUCLEOTIDE SEQUENCE [LARGE SCALE GENOMIC DNA]</scope>
    <source>
        <strain evidence="6 7">CGMCC 1.10978</strain>
    </source>
</reference>
<dbReference type="RefSeq" id="WP_097122373.1">
    <property type="nucleotide sequence ID" value="NZ_OCND01000006.1"/>
</dbReference>
<keyword evidence="2" id="KW-0175">Coiled coil</keyword>
<proteinExistence type="inferred from homology"/>
<protein>
    <submittedName>
        <fullName evidence="6">RND family efflux transporter, MFP subunit</fullName>
    </submittedName>
</protein>
<organism evidence="6 7">
    <name type="scientific">Pseudoxanthomonas wuyuanensis</name>
    <dbReference type="NCBI Taxonomy" id="1073196"/>
    <lineage>
        <taxon>Bacteria</taxon>
        <taxon>Pseudomonadati</taxon>
        <taxon>Pseudomonadota</taxon>
        <taxon>Gammaproteobacteria</taxon>
        <taxon>Lysobacterales</taxon>
        <taxon>Lysobacteraceae</taxon>
        <taxon>Pseudoxanthomonas</taxon>
    </lineage>
</organism>
<dbReference type="InterPro" id="IPR006143">
    <property type="entry name" value="RND_pump_MFP"/>
</dbReference>
<dbReference type="GO" id="GO:0015562">
    <property type="term" value="F:efflux transmembrane transporter activity"/>
    <property type="evidence" value="ECO:0007669"/>
    <property type="project" value="TreeGrafter"/>
</dbReference>
<dbReference type="PANTHER" id="PTHR30469">
    <property type="entry name" value="MULTIDRUG RESISTANCE PROTEIN MDTA"/>
    <property type="match status" value="1"/>
</dbReference>
<dbReference type="InterPro" id="IPR058647">
    <property type="entry name" value="BSH_CzcB-like"/>
</dbReference>
<dbReference type="Gene3D" id="2.40.420.20">
    <property type="match status" value="1"/>
</dbReference>
<dbReference type="InterPro" id="IPR058637">
    <property type="entry name" value="YknX-like_C"/>
</dbReference>
<dbReference type="EMBL" id="OCND01000006">
    <property type="protein sequence ID" value="SOD55099.1"/>
    <property type="molecule type" value="Genomic_DNA"/>
</dbReference>
<evidence type="ECO:0000256" key="1">
    <source>
        <dbReference type="ARBA" id="ARBA00009477"/>
    </source>
</evidence>
<gene>
    <name evidence="6" type="ORF">SAMN06296416_10663</name>
</gene>
<dbReference type="Gene3D" id="1.10.287.470">
    <property type="entry name" value="Helix hairpin bin"/>
    <property type="match status" value="1"/>
</dbReference>
<dbReference type="Pfam" id="PF25973">
    <property type="entry name" value="BSH_CzcB"/>
    <property type="match status" value="1"/>
</dbReference>
<feature type="domain" description="CzcB-like barrel-sandwich hybrid" evidence="4">
    <location>
        <begin position="68"/>
        <end position="207"/>
    </location>
</feature>
<feature type="domain" description="YknX-like C-terminal permuted SH3-like" evidence="5">
    <location>
        <begin position="287"/>
        <end position="355"/>
    </location>
</feature>
<dbReference type="PANTHER" id="PTHR30469:SF15">
    <property type="entry name" value="HLYD FAMILY OF SECRETION PROTEINS"/>
    <property type="match status" value="1"/>
</dbReference>
<accession>A0A286D8X4</accession>
<evidence type="ECO:0000313" key="7">
    <source>
        <dbReference type="Proteomes" id="UP000219374"/>
    </source>
</evidence>
<feature type="coiled-coil region" evidence="2">
    <location>
        <begin position="130"/>
        <end position="171"/>
    </location>
</feature>
<dbReference type="OrthoDB" id="5730196at2"/>
<comment type="similarity">
    <text evidence="1">Belongs to the membrane fusion protein (MFP) (TC 8.A.1) family.</text>
</comment>
<feature type="chain" id="PRO_5012832060" evidence="3">
    <location>
        <begin position="19"/>
        <end position="366"/>
    </location>
</feature>
<feature type="signal peptide" evidence="3">
    <location>
        <begin position="1"/>
        <end position="18"/>
    </location>
</feature>
<dbReference type="Pfam" id="PF25989">
    <property type="entry name" value="YknX_C"/>
    <property type="match status" value="1"/>
</dbReference>